<dbReference type="Gene3D" id="2.40.70.10">
    <property type="entry name" value="Acid Proteases"/>
    <property type="match status" value="1"/>
</dbReference>
<dbReference type="AlphaFoldDB" id="A0A8S4FDL0"/>
<dbReference type="InterPro" id="IPR021109">
    <property type="entry name" value="Peptidase_aspartic_dom_sf"/>
</dbReference>
<evidence type="ECO:0000256" key="5">
    <source>
        <dbReference type="PROSITE-ProRule" id="PRU00047"/>
    </source>
</evidence>
<evidence type="ECO:0000256" key="2">
    <source>
        <dbReference type="ARBA" id="ARBA00022695"/>
    </source>
</evidence>
<sequence length="924" mass="106392">MANNYNLHSFDGENWESFEQQLECIIALNEVPDSKKVPLLLTKISPKVFETLSCICAPEKPLKLTYIELCNKLRTKYTPLQSSTLDRASFRSRNQFQTETIEEYVLALRKLAGTCKFKDLDDQIKEKLIDGVYSKLIKFELLKGSPDATLDETVVLAKTVEAALAQTKSKNGTEVSDMFQYQQEQRTPSKNLSKRNKFNNSKSQGNKGVNKPQITCYCCGNNNHMKAECRLIHKYCSECGKQGHLYKVCPKNSRTNQIYTMETDDQGSDQSQIQDGVEDSIGGLFDEHIEVYSVNVRKIPPHYIRLQVEGKDLDFQLDTGSDVSVIPLKDKNLFFSKFNILDCNVRFRNFDQTISQPVGIMKDLTVNYENKSMKLNVFIAHDDVPRIIGRDWLDAFDLWPPKFMDTHIIGEEINYNLNVKSVSEAEHVIKEKFAEVFSSGWGDFKGEAIKLKLKSDAKPKCLPARRVPYAMKDKVKNEISRLLENDRITPVEYSQWGTPVVPILKPDGSVRLCGDYKVTLNPHLEVDQYPLPHINDIFNTLKDGKYFCELDLKEAYLQAKLDVDSQELTTIVTEEGTFKYKYLPYGVSTGPGSFQRLMSSKLANIPKTIVFIDNIYIAGKDLNETLNTLYTVLCRLQECQFKLKLEKYNKLRWLPQKPVYNYHHCEFRFWRNTDLKTIPYSLWFHMLRDQQTRSLNIGCLSVPQFQHLLLYGRCRLKLQHNSRVWEVDVECPPHHTNIEERGPTTPPSLLELSMRKTYKMIKDIANKLSEECLSVYSERSYNEENNNDPKNCNGETIVDNNVDITYTSRELNCNVMHRKDRPKAKLKYYAPADVLNEYFDFVPVVLKVDLKTGPVSCCENVKCRKPMFDFVTYEFCLGKIVLIDNVEDVILSAAFCSQSCANVWKGGKTNTIIPWSLSPQYISF</sequence>
<evidence type="ECO:0000256" key="1">
    <source>
        <dbReference type="ARBA" id="ARBA00022679"/>
    </source>
</evidence>
<dbReference type="SMART" id="SM00343">
    <property type="entry name" value="ZnF_C2HC"/>
    <property type="match status" value="2"/>
</dbReference>
<dbReference type="GO" id="GO:0003676">
    <property type="term" value="F:nucleic acid binding"/>
    <property type="evidence" value="ECO:0007669"/>
    <property type="project" value="InterPro"/>
</dbReference>
<dbReference type="InterPro" id="IPR043502">
    <property type="entry name" value="DNA/RNA_pol_sf"/>
</dbReference>
<dbReference type="EMBL" id="CAJHNJ030000031">
    <property type="protein sequence ID" value="CAG9125469.1"/>
    <property type="molecule type" value="Genomic_DNA"/>
</dbReference>
<dbReference type="PANTHER" id="PTHR37984:SF5">
    <property type="entry name" value="PROTEIN NYNRIN-LIKE"/>
    <property type="match status" value="1"/>
</dbReference>
<dbReference type="SUPFAM" id="SSF57756">
    <property type="entry name" value="Retrovirus zinc finger-like domains"/>
    <property type="match status" value="1"/>
</dbReference>
<feature type="compositionally biased region" description="Polar residues" evidence="6">
    <location>
        <begin position="182"/>
        <end position="191"/>
    </location>
</feature>
<organism evidence="8 9">
    <name type="scientific">Plutella xylostella</name>
    <name type="common">Diamondback moth</name>
    <name type="synonym">Plutella maculipennis</name>
    <dbReference type="NCBI Taxonomy" id="51655"/>
    <lineage>
        <taxon>Eukaryota</taxon>
        <taxon>Metazoa</taxon>
        <taxon>Ecdysozoa</taxon>
        <taxon>Arthropoda</taxon>
        <taxon>Hexapoda</taxon>
        <taxon>Insecta</taxon>
        <taxon>Pterygota</taxon>
        <taxon>Neoptera</taxon>
        <taxon>Endopterygota</taxon>
        <taxon>Lepidoptera</taxon>
        <taxon>Glossata</taxon>
        <taxon>Ditrysia</taxon>
        <taxon>Yponomeutoidea</taxon>
        <taxon>Plutellidae</taxon>
        <taxon>Plutella</taxon>
    </lineage>
</organism>
<dbReference type="InterPro" id="IPR043128">
    <property type="entry name" value="Rev_trsase/Diguanyl_cyclase"/>
</dbReference>
<dbReference type="GO" id="GO:0016779">
    <property type="term" value="F:nucleotidyltransferase activity"/>
    <property type="evidence" value="ECO:0007669"/>
    <property type="project" value="UniProtKB-KW"/>
</dbReference>
<keyword evidence="4" id="KW-0378">Hydrolase</keyword>
<evidence type="ECO:0000256" key="3">
    <source>
        <dbReference type="ARBA" id="ARBA00022722"/>
    </source>
</evidence>
<dbReference type="GO" id="GO:0071897">
    <property type="term" value="P:DNA biosynthetic process"/>
    <property type="evidence" value="ECO:0007669"/>
    <property type="project" value="UniProtKB-ARBA"/>
</dbReference>
<dbReference type="SUPFAM" id="SSF50630">
    <property type="entry name" value="Acid proteases"/>
    <property type="match status" value="1"/>
</dbReference>
<dbReference type="PROSITE" id="PS50158">
    <property type="entry name" value="ZF_CCHC"/>
    <property type="match status" value="1"/>
</dbReference>
<feature type="region of interest" description="Disordered" evidence="6">
    <location>
        <begin position="182"/>
        <end position="208"/>
    </location>
</feature>
<dbReference type="InterPro" id="IPR001878">
    <property type="entry name" value="Znf_CCHC"/>
</dbReference>
<keyword evidence="9" id="KW-1185">Reference proteome</keyword>
<dbReference type="Gene3D" id="3.10.10.10">
    <property type="entry name" value="HIV Type 1 Reverse Transcriptase, subunit A, domain 1"/>
    <property type="match status" value="1"/>
</dbReference>
<protein>
    <submittedName>
        <fullName evidence="8">(diamondback moth) hypothetical protein</fullName>
    </submittedName>
</protein>
<keyword evidence="1" id="KW-0808">Transferase</keyword>
<keyword evidence="3" id="KW-0540">Nuclease</keyword>
<dbReference type="GO" id="GO:0004519">
    <property type="term" value="F:endonuclease activity"/>
    <property type="evidence" value="ECO:0007669"/>
    <property type="project" value="UniProtKB-KW"/>
</dbReference>
<feature type="compositionally biased region" description="Polar residues" evidence="6">
    <location>
        <begin position="198"/>
        <end position="207"/>
    </location>
</feature>
<name>A0A8S4FDL0_PLUXY</name>
<dbReference type="InterPro" id="IPR050951">
    <property type="entry name" value="Retrovirus_Pol_polyprotein"/>
</dbReference>
<evidence type="ECO:0000256" key="6">
    <source>
        <dbReference type="SAM" id="MobiDB-lite"/>
    </source>
</evidence>
<keyword evidence="2" id="KW-0548">Nucleotidyltransferase</keyword>
<comment type="caution">
    <text evidence="8">The sequence shown here is derived from an EMBL/GenBank/DDBJ whole genome shotgun (WGS) entry which is preliminary data.</text>
</comment>
<dbReference type="Proteomes" id="UP000653454">
    <property type="component" value="Unassembled WGS sequence"/>
</dbReference>
<dbReference type="GO" id="GO:0008270">
    <property type="term" value="F:zinc ion binding"/>
    <property type="evidence" value="ECO:0007669"/>
    <property type="project" value="UniProtKB-KW"/>
</dbReference>
<accession>A0A8S4FDL0</accession>
<keyword evidence="4" id="KW-0255">Endonuclease</keyword>
<feature type="domain" description="CCHC-type" evidence="7">
    <location>
        <begin position="236"/>
        <end position="251"/>
    </location>
</feature>
<dbReference type="SUPFAM" id="SSF56672">
    <property type="entry name" value="DNA/RNA polymerases"/>
    <property type="match status" value="1"/>
</dbReference>
<reference evidence="8" key="1">
    <citation type="submission" date="2020-11" db="EMBL/GenBank/DDBJ databases">
        <authorList>
            <person name="Whiteford S."/>
        </authorList>
    </citation>
    <scope>NUCLEOTIDE SEQUENCE</scope>
</reference>
<evidence type="ECO:0000313" key="8">
    <source>
        <dbReference type="EMBL" id="CAG9125469.1"/>
    </source>
</evidence>
<evidence type="ECO:0000313" key="9">
    <source>
        <dbReference type="Proteomes" id="UP000653454"/>
    </source>
</evidence>
<dbReference type="CDD" id="cd01647">
    <property type="entry name" value="RT_LTR"/>
    <property type="match status" value="1"/>
</dbReference>
<dbReference type="Gene3D" id="4.10.60.10">
    <property type="entry name" value="Zinc finger, CCHC-type"/>
    <property type="match status" value="1"/>
</dbReference>
<dbReference type="InterPro" id="IPR000477">
    <property type="entry name" value="RT_dom"/>
</dbReference>
<keyword evidence="5" id="KW-0863">Zinc-finger</keyword>
<evidence type="ECO:0000256" key="4">
    <source>
        <dbReference type="ARBA" id="ARBA00022759"/>
    </source>
</evidence>
<dbReference type="InterPro" id="IPR036875">
    <property type="entry name" value="Znf_CCHC_sf"/>
</dbReference>
<keyword evidence="5" id="KW-0862">Zinc</keyword>
<evidence type="ECO:0000259" key="7">
    <source>
        <dbReference type="PROSITE" id="PS50158"/>
    </source>
</evidence>
<proteinExistence type="predicted"/>
<dbReference type="Pfam" id="PF00078">
    <property type="entry name" value="RVT_1"/>
    <property type="match status" value="1"/>
</dbReference>
<keyword evidence="5" id="KW-0479">Metal-binding</keyword>
<dbReference type="PANTHER" id="PTHR37984">
    <property type="entry name" value="PROTEIN CBG26694"/>
    <property type="match status" value="1"/>
</dbReference>
<dbReference type="Gene3D" id="3.30.70.270">
    <property type="match status" value="1"/>
</dbReference>
<gene>
    <name evidence="8" type="ORF">PLXY2_LOCUS8365</name>
</gene>